<dbReference type="Gene3D" id="3.90.1680.10">
    <property type="entry name" value="SOS response associated peptidase-like"/>
    <property type="match status" value="1"/>
</dbReference>
<accession>A0A1Y5PRX6</accession>
<dbReference type="InterPro" id="IPR036590">
    <property type="entry name" value="SRAP-like"/>
</dbReference>
<dbReference type="RefSeq" id="WP_295326103.1">
    <property type="nucleotide sequence ID" value="NZ_LT598653.1"/>
</dbReference>
<name>A0A1Y5PRX6_9SPHN</name>
<sequence>MSDQPIAAWTGPWKPTAEWGGAYSGVMVDTTEELWDIHDRMPVILHPDEHETDIRLDMEPERDAIYYEQLAHVARLKGSATDDPFLAIRLREAAIRHERMARKLRRDSA</sequence>
<dbReference type="EMBL" id="LT598653">
    <property type="protein sequence ID" value="SBV32753.1"/>
    <property type="molecule type" value="Genomic_DNA"/>
</dbReference>
<gene>
    <name evidence="1" type="ORF">SPPYR_1633</name>
</gene>
<proteinExistence type="predicted"/>
<evidence type="ECO:0000313" key="1">
    <source>
        <dbReference type="EMBL" id="SBV32753.1"/>
    </source>
</evidence>
<dbReference type="SUPFAM" id="SSF143081">
    <property type="entry name" value="BB1717-like"/>
    <property type="match status" value="1"/>
</dbReference>
<dbReference type="AlphaFoldDB" id="A0A1Y5PRX6"/>
<organism evidence="1">
    <name type="scientific">uncultured Sphingopyxis sp</name>
    <dbReference type="NCBI Taxonomy" id="310581"/>
    <lineage>
        <taxon>Bacteria</taxon>
        <taxon>Pseudomonadati</taxon>
        <taxon>Pseudomonadota</taxon>
        <taxon>Alphaproteobacteria</taxon>
        <taxon>Sphingomonadales</taxon>
        <taxon>Sphingomonadaceae</taxon>
        <taxon>Sphingopyxis</taxon>
        <taxon>environmental samples</taxon>
    </lineage>
</organism>
<reference evidence="1" key="1">
    <citation type="submission" date="2016-03" db="EMBL/GenBank/DDBJ databases">
        <authorList>
            <person name="Ploux O."/>
        </authorList>
    </citation>
    <scope>NUCLEOTIDE SEQUENCE</scope>
    <source>
        <strain evidence="1">UC10</strain>
    </source>
</reference>
<protein>
    <submittedName>
        <fullName evidence="1">Uncharacterized protein</fullName>
    </submittedName>
</protein>
<dbReference type="KEGG" id="sphu:SPPYR_1633"/>